<comment type="similarity">
    <text evidence="17">Belongs to the TRAFAC class TrmE-Era-EngA-EngB-Septin-like GTPase superfamily. FeoB GTPase (TC 9.A.8) family.</text>
</comment>
<evidence type="ECO:0000256" key="12">
    <source>
        <dbReference type="ARBA" id="ARBA00023134"/>
    </source>
</evidence>
<dbReference type="AlphaFoldDB" id="A0A0E3JML9"/>
<dbReference type="NCBIfam" id="TIGR00437">
    <property type="entry name" value="feoB"/>
    <property type="match status" value="1"/>
</dbReference>
<keyword evidence="13 17" id="KW-0472">Membrane</keyword>
<dbReference type="Gene3D" id="3.40.50.300">
    <property type="entry name" value="P-loop containing nucleotide triphosphate hydrolases"/>
    <property type="match status" value="1"/>
</dbReference>
<dbReference type="EMBL" id="CP009933">
    <property type="protein sequence ID" value="AKA68204.1"/>
    <property type="molecule type" value="Genomic_DNA"/>
</dbReference>
<feature type="transmembrane region" description="Helical" evidence="17">
    <location>
        <begin position="442"/>
        <end position="459"/>
    </location>
</feature>
<feature type="transmembrane region" description="Helical" evidence="17">
    <location>
        <begin position="265"/>
        <end position="294"/>
    </location>
</feature>
<dbReference type="Pfam" id="PF07664">
    <property type="entry name" value="FeoB_C"/>
    <property type="match status" value="1"/>
</dbReference>
<keyword evidence="3 17" id="KW-0813">Transport</keyword>
<evidence type="ECO:0000256" key="17">
    <source>
        <dbReference type="RuleBase" id="RU362098"/>
    </source>
</evidence>
<dbReference type="GO" id="GO:0005525">
    <property type="term" value="F:GTP binding"/>
    <property type="evidence" value="ECO:0007669"/>
    <property type="project" value="UniProtKB-KW"/>
</dbReference>
<evidence type="ECO:0000256" key="11">
    <source>
        <dbReference type="ARBA" id="ARBA00023065"/>
    </source>
</evidence>
<feature type="transmembrane region" description="Helical" evidence="17">
    <location>
        <begin position="530"/>
        <end position="549"/>
    </location>
</feature>
<keyword evidence="10 17" id="KW-0408">Iron</keyword>
<dbReference type="PANTHER" id="PTHR43185">
    <property type="entry name" value="FERROUS IRON TRANSPORT PROTEIN B"/>
    <property type="match status" value="1"/>
</dbReference>
<proteinExistence type="inferred from homology"/>
<feature type="binding site" evidence="15">
    <location>
        <begin position="111"/>
        <end position="114"/>
    </location>
    <ligand>
        <name>GTP</name>
        <dbReference type="ChEBI" id="CHEBI:37565"/>
        <label>1</label>
    </ligand>
</feature>
<feature type="binding site" evidence="15">
    <location>
        <begin position="33"/>
        <end position="37"/>
    </location>
    <ligand>
        <name>GTP</name>
        <dbReference type="ChEBI" id="CHEBI:37565"/>
        <label>1</label>
    </ligand>
</feature>
<keyword evidence="5 17" id="KW-0410">Iron transport</keyword>
<dbReference type="HOGENOM" id="CLU_013350_3_2_9"/>
<evidence type="ECO:0000256" key="5">
    <source>
        <dbReference type="ARBA" id="ARBA00022496"/>
    </source>
</evidence>
<dbReference type="GO" id="GO:0015093">
    <property type="term" value="F:ferrous iron transmembrane transporter activity"/>
    <property type="evidence" value="ECO:0007669"/>
    <property type="project" value="UniProtKB-UniRule"/>
</dbReference>
<dbReference type="SUPFAM" id="SSF52540">
    <property type="entry name" value="P-loop containing nucleoside triphosphate hydrolases"/>
    <property type="match status" value="1"/>
</dbReference>
<evidence type="ECO:0000256" key="7">
    <source>
        <dbReference type="ARBA" id="ARBA00022692"/>
    </source>
</evidence>
<evidence type="ECO:0000256" key="6">
    <source>
        <dbReference type="ARBA" id="ARBA00022519"/>
    </source>
</evidence>
<evidence type="ECO:0000313" key="19">
    <source>
        <dbReference type="EMBL" id="AKA68204.1"/>
    </source>
</evidence>
<dbReference type="CDD" id="cd01879">
    <property type="entry name" value="FeoB"/>
    <property type="match status" value="1"/>
</dbReference>
<dbReference type="GO" id="GO:0005886">
    <property type="term" value="C:plasma membrane"/>
    <property type="evidence" value="ECO:0007669"/>
    <property type="project" value="UniProtKB-SubCell"/>
</dbReference>
<feature type="transmembrane region" description="Helical" evidence="17">
    <location>
        <begin position="349"/>
        <end position="369"/>
    </location>
</feature>
<keyword evidence="4" id="KW-1003">Cell membrane</keyword>
<feature type="transmembrane region" description="Helical" evidence="17">
    <location>
        <begin position="315"/>
        <end position="337"/>
    </location>
</feature>
<evidence type="ECO:0000256" key="3">
    <source>
        <dbReference type="ARBA" id="ARBA00022448"/>
    </source>
</evidence>
<gene>
    <name evidence="19" type="ORF">CSCA_1079</name>
</gene>
<feature type="domain" description="FeoB-type G" evidence="18">
    <location>
        <begin position="1"/>
        <end position="160"/>
    </location>
</feature>
<feature type="binding site" evidence="16">
    <location>
        <position position="23"/>
    </location>
    <ligand>
        <name>Mg(2+)</name>
        <dbReference type="ChEBI" id="CHEBI:18420"/>
        <label>2</label>
    </ligand>
</feature>
<evidence type="ECO:0000256" key="15">
    <source>
        <dbReference type="PIRSR" id="PIRSR603373-1"/>
    </source>
</evidence>
<keyword evidence="20" id="KW-1185">Reference proteome</keyword>
<dbReference type="InterPro" id="IPR030389">
    <property type="entry name" value="G_FEOB_dom"/>
</dbReference>
<evidence type="ECO:0000259" key="18">
    <source>
        <dbReference type="PROSITE" id="PS51711"/>
    </source>
</evidence>
<keyword evidence="6" id="KW-0997">Cell inner membrane</keyword>
<dbReference type="PANTHER" id="PTHR43185:SF1">
    <property type="entry name" value="FE(2+) TRANSPORTER FEOB"/>
    <property type="match status" value="1"/>
</dbReference>
<keyword evidence="16" id="KW-0479">Metal-binding</keyword>
<dbReference type="STRING" id="1548.CSCA_1079"/>
<feature type="transmembrane region" description="Helical" evidence="17">
    <location>
        <begin position="592"/>
        <end position="612"/>
    </location>
</feature>
<keyword evidence="16" id="KW-0460">Magnesium</keyword>
<dbReference type="InterPro" id="IPR003373">
    <property type="entry name" value="Fe2_transport_prot-B"/>
</dbReference>
<dbReference type="Pfam" id="PF02421">
    <property type="entry name" value="FeoB_N"/>
    <property type="match status" value="1"/>
</dbReference>
<evidence type="ECO:0000313" key="20">
    <source>
        <dbReference type="Proteomes" id="UP000033115"/>
    </source>
</evidence>
<evidence type="ECO:0000256" key="4">
    <source>
        <dbReference type="ARBA" id="ARBA00022475"/>
    </source>
</evidence>
<dbReference type="InterPro" id="IPR011642">
    <property type="entry name" value="Gate_dom"/>
</dbReference>
<dbReference type="GO" id="GO:0046872">
    <property type="term" value="F:metal ion binding"/>
    <property type="evidence" value="ECO:0007669"/>
    <property type="project" value="UniProtKB-KW"/>
</dbReference>
<evidence type="ECO:0000256" key="2">
    <source>
        <dbReference type="ARBA" id="ARBA00004429"/>
    </source>
</evidence>
<feature type="transmembrane region" description="Helical" evidence="17">
    <location>
        <begin position="381"/>
        <end position="400"/>
    </location>
</feature>
<feature type="binding site" evidence="15">
    <location>
        <begin position="51"/>
        <end position="54"/>
    </location>
    <ligand>
        <name>GTP</name>
        <dbReference type="ChEBI" id="CHEBI:37565"/>
        <label>1</label>
    </ligand>
</feature>
<dbReference type="PROSITE" id="PS51711">
    <property type="entry name" value="G_FEOB"/>
    <property type="match status" value="1"/>
</dbReference>
<evidence type="ECO:0000256" key="8">
    <source>
        <dbReference type="ARBA" id="ARBA00022741"/>
    </source>
</evidence>
<feature type="binding site" evidence="16">
    <location>
        <position position="19"/>
    </location>
    <ligand>
        <name>Mg(2+)</name>
        <dbReference type="ChEBI" id="CHEBI:18420"/>
        <label>2</label>
    </ligand>
</feature>
<evidence type="ECO:0000256" key="9">
    <source>
        <dbReference type="ARBA" id="ARBA00022989"/>
    </source>
</evidence>
<organism evidence="19 20">
    <name type="scientific">Clostridium scatologenes</name>
    <dbReference type="NCBI Taxonomy" id="1548"/>
    <lineage>
        <taxon>Bacteria</taxon>
        <taxon>Bacillati</taxon>
        <taxon>Bacillota</taxon>
        <taxon>Clostridia</taxon>
        <taxon>Eubacteriales</taxon>
        <taxon>Clostridiaceae</taxon>
        <taxon>Clostridium</taxon>
    </lineage>
</organism>
<feature type="transmembrane region" description="Helical" evidence="17">
    <location>
        <begin position="210"/>
        <end position="231"/>
    </location>
</feature>
<dbReference type="Proteomes" id="UP000033115">
    <property type="component" value="Chromosome"/>
</dbReference>
<name>A0A0E3JML9_CLOSL</name>
<evidence type="ECO:0000256" key="1">
    <source>
        <dbReference type="ARBA" id="ARBA00003926"/>
    </source>
</evidence>
<dbReference type="InterPro" id="IPR050860">
    <property type="entry name" value="FeoB_GTPase"/>
</dbReference>
<comment type="function">
    <text evidence="1 17">Probable transporter of a GTP-driven Fe(2+) uptake system.</text>
</comment>
<dbReference type="RefSeq" id="WP_029159689.1">
    <property type="nucleotide sequence ID" value="NZ_CP009933.1"/>
</dbReference>
<dbReference type="Pfam" id="PF07670">
    <property type="entry name" value="Gate"/>
    <property type="match status" value="2"/>
</dbReference>
<keyword evidence="11" id="KW-0406">Ion transport</keyword>
<evidence type="ECO:0000256" key="14">
    <source>
        <dbReference type="NCBIfam" id="TIGR00437"/>
    </source>
</evidence>
<comment type="subcellular location">
    <subcellularLocation>
        <location evidence="2">Cell inner membrane</location>
        <topology evidence="2">Multi-pass membrane protein</topology>
    </subcellularLocation>
    <subcellularLocation>
        <location evidence="17">Cell membrane</location>
        <topology evidence="17">Multi-pass membrane protein</topology>
    </subcellularLocation>
</comment>
<dbReference type="KEGG" id="csq:CSCA_1079"/>
<dbReference type="FunFam" id="3.40.50.300:FF:000426">
    <property type="entry name" value="Ferrous iron transport protein B"/>
    <property type="match status" value="1"/>
</dbReference>
<feature type="binding site" evidence="16">
    <location>
        <position position="22"/>
    </location>
    <ligand>
        <name>Mg(2+)</name>
        <dbReference type="ChEBI" id="CHEBI:18420"/>
        <label>1</label>
    </ligand>
</feature>
<keyword evidence="12 15" id="KW-0342">GTP-binding</keyword>
<protein>
    <recommendedName>
        <fullName evidence="14 17">Ferrous iron transport protein B</fullName>
    </recommendedName>
</protein>
<feature type="transmembrane region" description="Helical" evidence="17">
    <location>
        <begin position="561"/>
        <end position="580"/>
    </location>
</feature>
<feature type="binding site" evidence="15">
    <location>
        <begin position="8"/>
        <end position="15"/>
    </location>
    <ligand>
        <name>GTP</name>
        <dbReference type="ChEBI" id="CHEBI:37565"/>
        <label>1</label>
    </ligand>
</feature>
<keyword evidence="9 17" id="KW-1133">Transmembrane helix</keyword>
<evidence type="ECO:0000256" key="13">
    <source>
        <dbReference type="ARBA" id="ARBA00023136"/>
    </source>
</evidence>
<sequence>MITAALLGNPNVGKTSLFNILTGSNQYVGNWAGVTVEKKEGYLDNSVKIVDLPGIYAMDTFSNEEKVSRNFLLNEDTDVIINIVDASNLDRNLYLTTQLKSFNKPIILVLNMIDVADSKGIKIDYSILSKELNVTVIPIVASKGIGIDHLKKMLLDGHFLGQYSDNDFQFQDEKETYAFINKVLNKCFTSTSNNYVSPTDKIDKIVLNKFLAYPIFFAILILIFKFTFSWVGQPLSDELDTILNSNLVPFLENTLSSTSPWFKSLLVGGVLGGVGSVVVFLPIIMALFLGISVLEDSGYMARAAFIMDKLMRKMGLSGKAFIPLVMSFGCSVPGIMSARTLESEKDRKLTALLVPLMSCNARLPIYAVFASAFFPAKQAGIIMSLYLLGIIISFMIGLLFKNTLFKKDEEPFIIELPEYKLPEFRNVALHTWDKGKGFLKKAGTIIFSMSILIWFLSNFNIYGMTDINNSILSYIGKCISIIFKPLGFGDWQSSVSLLTGLMAKEAVIGTMGVIYGGDLKLSLLHHFTPISAYAFLVFVLLYTPCISAVGAMKKEYGRNMAIFSVVYQFSLAWLVSFIVFRLGSLILYGGNYMLIEILVTIILVAFAAHILYKNIKKKSSGGCDCSSCSSHCGNYKK</sequence>
<accession>A0A0E3JML9</accession>
<keyword evidence="7 17" id="KW-0812">Transmembrane</keyword>
<keyword evidence="8 15" id="KW-0547">Nucleotide-binding</keyword>
<evidence type="ECO:0000256" key="16">
    <source>
        <dbReference type="PIRSR" id="PIRSR603373-2"/>
    </source>
</evidence>
<dbReference type="InterPro" id="IPR011640">
    <property type="entry name" value="Fe2_transport_prot_B_C"/>
</dbReference>
<reference evidence="19 20" key="1">
    <citation type="journal article" date="2015" name="J. Biotechnol.">
        <title>Complete genome sequence of a malodorant-producing acetogen, Clostridium scatologenes ATCC 25775(T).</title>
        <authorList>
            <person name="Zhu Z."/>
            <person name="Guo T."/>
            <person name="Zheng H."/>
            <person name="Song T."/>
            <person name="Ouyang P."/>
            <person name="Xie J."/>
        </authorList>
    </citation>
    <scope>NUCLEOTIDE SEQUENCE [LARGE SCALE GENOMIC DNA]</scope>
    <source>
        <strain evidence="19 20">ATCC 25775</strain>
    </source>
</reference>
<dbReference type="Pfam" id="PF12669">
    <property type="entry name" value="FeoB_associated"/>
    <property type="match status" value="1"/>
</dbReference>
<evidence type="ECO:0000256" key="10">
    <source>
        <dbReference type="ARBA" id="ARBA00023004"/>
    </source>
</evidence>
<dbReference type="InterPro" id="IPR027417">
    <property type="entry name" value="P-loop_NTPase"/>
</dbReference>